<dbReference type="Gene3D" id="1.10.1740.10">
    <property type="match status" value="1"/>
</dbReference>
<dbReference type="InterPro" id="IPR014327">
    <property type="entry name" value="RNA_pol_sigma70_bacteroid"/>
</dbReference>
<dbReference type="PANTHER" id="PTHR43133:SF46">
    <property type="entry name" value="RNA POLYMERASE SIGMA-70 FACTOR ECF SUBFAMILY"/>
    <property type="match status" value="1"/>
</dbReference>
<keyword evidence="2" id="KW-0805">Transcription regulation</keyword>
<dbReference type="EMBL" id="RPDH01000001">
    <property type="protein sequence ID" value="RPE13411.1"/>
    <property type="molecule type" value="Genomic_DNA"/>
</dbReference>
<dbReference type="Gene3D" id="1.10.10.10">
    <property type="entry name" value="Winged helix-like DNA-binding domain superfamily/Winged helix DNA-binding domain"/>
    <property type="match status" value="1"/>
</dbReference>
<evidence type="ECO:0000256" key="4">
    <source>
        <dbReference type="ARBA" id="ARBA00023163"/>
    </source>
</evidence>
<dbReference type="SUPFAM" id="SSF88659">
    <property type="entry name" value="Sigma3 and sigma4 domains of RNA polymerase sigma factors"/>
    <property type="match status" value="1"/>
</dbReference>
<dbReference type="GO" id="GO:0003677">
    <property type="term" value="F:DNA binding"/>
    <property type="evidence" value="ECO:0007669"/>
    <property type="project" value="InterPro"/>
</dbReference>
<dbReference type="GO" id="GO:0006352">
    <property type="term" value="P:DNA-templated transcription initiation"/>
    <property type="evidence" value="ECO:0007669"/>
    <property type="project" value="InterPro"/>
</dbReference>
<evidence type="ECO:0000259" key="6">
    <source>
        <dbReference type="Pfam" id="PF08281"/>
    </source>
</evidence>
<evidence type="ECO:0000259" key="5">
    <source>
        <dbReference type="Pfam" id="PF04542"/>
    </source>
</evidence>
<reference evidence="7 8" key="1">
    <citation type="submission" date="2018-11" db="EMBL/GenBank/DDBJ databases">
        <title>Chitinophaga lutea sp.nov., isolate from arsenic contaminated soil.</title>
        <authorList>
            <person name="Zong Y."/>
        </authorList>
    </citation>
    <scope>NUCLEOTIDE SEQUENCE [LARGE SCALE GENOMIC DNA]</scope>
    <source>
        <strain evidence="7 8">ZY74</strain>
    </source>
</reference>
<sequence>MNFGYIYGQTIKSKPLRASKKYFSSFHFVFSTYFSLHLTYAKEPESIPHYIDHTDVELLSFWKKGDQAAFDALYQRYAVMLLKKAYEKTGDKETAREFVQEVFLELLERKDRLDIHTSFKAYIFTALRNRVLNFLHRQAIHQKYELFQESRPAASGNDVESYLSHKELVLQLSEAVQQLPEKCRQVFLLSRNGELSNKEIAERSGISVNTVEQHMRKALRLLRNGLHRVSIFFIF</sequence>
<dbReference type="InterPro" id="IPR013249">
    <property type="entry name" value="RNA_pol_sigma70_r4_t2"/>
</dbReference>
<keyword evidence="8" id="KW-1185">Reference proteome</keyword>
<dbReference type="NCBIfam" id="TIGR02937">
    <property type="entry name" value="sigma70-ECF"/>
    <property type="match status" value="1"/>
</dbReference>
<gene>
    <name evidence="7" type="ORF">EGT74_07770</name>
</gene>
<dbReference type="CDD" id="cd06171">
    <property type="entry name" value="Sigma70_r4"/>
    <property type="match status" value="1"/>
</dbReference>
<dbReference type="InterPro" id="IPR036388">
    <property type="entry name" value="WH-like_DNA-bd_sf"/>
</dbReference>
<dbReference type="PANTHER" id="PTHR43133">
    <property type="entry name" value="RNA POLYMERASE ECF-TYPE SIGMA FACTO"/>
    <property type="match status" value="1"/>
</dbReference>
<evidence type="ECO:0000313" key="7">
    <source>
        <dbReference type="EMBL" id="RPE13411.1"/>
    </source>
</evidence>
<proteinExistence type="inferred from homology"/>
<dbReference type="GO" id="GO:0016987">
    <property type="term" value="F:sigma factor activity"/>
    <property type="evidence" value="ECO:0007669"/>
    <property type="project" value="UniProtKB-KW"/>
</dbReference>
<keyword evidence="3" id="KW-0731">Sigma factor</keyword>
<dbReference type="Pfam" id="PF08281">
    <property type="entry name" value="Sigma70_r4_2"/>
    <property type="match status" value="1"/>
</dbReference>
<organism evidence="7 8">
    <name type="scientific">Chitinophaga lutea</name>
    <dbReference type="NCBI Taxonomy" id="2488634"/>
    <lineage>
        <taxon>Bacteria</taxon>
        <taxon>Pseudomonadati</taxon>
        <taxon>Bacteroidota</taxon>
        <taxon>Chitinophagia</taxon>
        <taxon>Chitinophagales</taxon>
        <taxon>Chitinophagaceae</taxon>
        <taxon>Chitinophaga</taxon>
    </lineage>
</organism>
<dbReference type="NCBIfam" id="TIGR02985">
    <property type="entry name" value="Sig70_bacteroi1"/>
    <property type="match status" value="1"/>
</dbReference>
<evidence type="ECO:0000256" key="3">
    <source>
        <dbReference type="ARBA" id="ARBA00023082"/>
    </source>
</evidence>
<dbReference type="InterPro" id="IPR007627">
    <property type="entry name" value="RNA_pol_sigma70_r2"/>
</dbReference>
<keyword evidence="4" id="KW-0804">Transcription</keyword>
<comment type="caution">
    <text evidence="7">The sequence shown here is derived from an EMBL/GenBank/DDBJ whole genome shotgun (WGS) entry which is preliminary data.</text>
</comment>
<dbReference type="AlphaFoldDB" id="A0A3N4Q778"/>
<evidence type="ECO:0000256" key="1">
    <source>
        <dbReference type="ARBA" id="ARBA00010641"/>
    </source>
</evidence>
<dbReference type="Pfam" id="PF04542">
    <property type="entry name" value="Sigma70_r2"/>
    <property type="match status" value="1"/>
</dbReference>
<dbReference type="InterPro" id="IPR013324">
    <property type="entry name" value="RNA_pol_sigma_r3/r4-like"/>
</dbReference>
<evidence type="ECO:0000256" key="2">
    <source>
        <dbReference type="ARBA" id="ARBA00023015"/>
    </source>
</evidence>
<dbReference type="InterPro" id="IPR039425">
    <property type="entry name" value="RNA_pol_sigma-70-like"/>
</dbReference>
<evidence type="ECO:0000313" key="8">
    <source>
        <dbReference type="Proteomes" id="UP000278351"/>
    </source>
</evidence>
<protein>
    <submittedName>
        <fullName evidence="7">RNA polymerase sigma-70 factor</fullName>
    </submittedName>
</protein>
<name>A0A3N4Q778_9BACT</name>
<dbReference type="Proteomes" id="UP000278351">
    <property type="component" value="Unassembled WGS sequence"/>
</dbReference>
<accession>A0A3N4Q778</accession>
<comment type="similarity">
    <text evidence="1">Belongs to the sigma-70 factor family. ECF subfamily.</text>
</comment>
<dbReference type="OrthoDB" id="764619at2"/>
<dbReference type="SUPFAM" id="SSF88946">
    <property type="entry name" value="Sigma2 domain of RNA polymerase sigma factors"/>
    <property type="match status" value="1"/>
</dbReference>
<dbReference type="InterPro" id="IPR014284">
    <property type="entry name" value="RNA_pol_sigma-70_dom"/>
</dbReference>
<dbReference type="InterPro" id="IPR013325">
    <property type="entry name" value="RNA_pol_sigma_r2"/>
</dbReference>
<feature type="domain" description="RNA polymerase sigma-70 region 2" evidence="5">
    <location>
        <begin position="73"/>
        <end position="139"/>
    </location>
</feature>
<feature type="domain" description="RNA polymerase sigma factor 70 region 4 type 2" evidence="6">
    <location>
        <begin position="171"/>
        <end position="222"/>
    </location>
</feature>